<dbReference type="RefSeq" id="WP_167017667.1">
    <property type="nucleotide sequence ID" value="NZ_VWXF01000011.1"/>
</dbReference>
<evidence type="ECO:0000313" key="2">
    <source>
        <dbReference type="Proteomes" id="UP001515683"/>
    </source>
</evidence>
<organism evidence="1 2">
    <name type="scientific">Candidatus Pantoea multigeneris</name>
    <dbReference type="NCBI Taxonomy" id="2608357"/>
    <lineage>
        <taxon>Bacteria</taxon>
        <taxon>Pseudomonadati</taxon>
        <taxon>Pseudomonadota</taxon>
        <taxon>Gammaproteobacteria</taxon>
        <taxon>Enterobacterales</taxon>
        <taxon>Erwiniaceae</taxon>
        <taxon>Pantoea</taxon>
    </lineage>
</organism>
<reference evidence="1 2" key="1">
    <citation type="journal article" date="2019" name="bioRxiv">
        <title>Bacteria contribute to plant secondary compound degradation in a generalist herbivore system.</title>
        <authorList>
            <person name="Francoeur C.B."/>
            <person name="Khadempour L."/>
            <person name="Moreira-Soto R.D."/>
            <person name="Gotting K."/>
            <person name="Book A.J."/>
            <person name="Pinto-Tomas A.A."/>
            <person name="Keefover-Ring K."/>
            <person name="Currie C.R."/>
        </authorList>
    </citation>
    <scope>NUCLEOTIDE SEQUENCE [LARGE SCALE GENOMIC DNA]</scope>
    <source>
        <strain evidence="1">Acro-835</strain>
    </source>
</reference>
<accession>A0ABX0RGN5</accession>
<dbReference type="Proteomes" id="UP001515683">
    <property type="component" value="Unassembled WGS sequence"/>
</dbReference>
<proteinExistence type="predicted"/>
<name>A0ABX0RGN5_9GAMM</name>
<protein>
    <submittedName>
        <fullName evidence="1">Uncharacterized protein</fullName>
    </submittedName>
</protein>
<gene>
    <name evidence="1" type="ORF">F3J40_20475</name>
</gene>
<comment type="caution">
    <text evidence="1">The sequence shown here is derived from an EMBL/GenBank/DDBJ whole genome shotgun (WGS) entry which is preliminary data.</text>
</comment>
<evidence type="ECO:0000313" key="1">
    <source>
        <dbReference type="EMBL" id="NIF23959.1"/>
    </source>
</evidence>
<sequence length="137" mass="15485">MSKLKKPRKKKTPQKKSKLIGDGSRAFTIPSEWSLLCESLLEDATEEIESVYSFTQLTQDPHILLDNAADRLLKHIRLTDAFPGFDLDAARTMICGHMMQRLGQHATEELVNAVIFDMDPEVPHKPEPWPSEGLVSE</sequence>
<keyword evidence="2" id="KW-1185">Reference proteome</keyword>
<dbReference type="EMBL" id="VWXF01000011">
    <property type="protein sequence ID" value="NIF23959.1"/>
    <property type="molecule type" value="Genomic_DNA"/>
</dbReference>